<reference evidence="16" key="1">
    <citation type="submission" date="2025-08" db="UniProtKB">
        <authorList>
            <consortium name="RefSeq"/>
        </authorList>
    </citation>
    <scope>IDENTIFICATION</scope>
    <source>
        <tissue evidence="16">Testes</tissue>
    </source>
</reference>
<evidence type="ECO:0000256" key="2">
    <source>
        <dbReference type="ARBA" id="ARBA00012202"/>
    </source>
</evidence>
<protein>
    <recommendedName>
        <fullName evidence="2 11">Guanylate cyclase</fullName>
        <ecNumber evidence="2 11">4.6.1.2</ecNumber>
    </recommendedName>
</protein>
<dbReference type="InterPro" id="IPR029787">
    <property type="entry name" value="Nucleotide_cyclase"/>
</dbReference>
<evidence type="ECO:0000256" key="4">
    <source>
        <dbReference type="ARBA" id="ARBA00022729"/>
    </source>
</evidence>
<dbReference type="PROSITE" id="PS50125">
    <property type="entry name" value="GUANYLATE_CYCLASE_2"/>
    <property type="match status" value="1"/>
</dbReference>
<evidence type="ECO:0000256" key="8">
    <source>
        <dbReference type="ARBA" id="ARBA00023239"/>
    </source>
</evidence>
<keyword evidence="3" id="KW-0812">Transmembrane</keyword>
<dbReference type="SUPFAM" id="SSF53822">
    <property type="entry name" value="Periplasmic binding protein-like I"/>
    <property type="match status" value="1"/>
</dbReference>
<dbReference type="Gene3D" id="3.30.70.1230">
    <property type="entry name" value="Nucleotide cyclase"/>
    <property type="match status" value="1"/>
</dbReference>
<feature type="domain" description="Protein kinase" evidence="13">
    <location>
        <begin position="433"/>
        <end position="731"/>
    </location>
</feature>
<keyword evidence="8 10" id="KW-0456">Lyase</keyword>
<dbReference type="InterPro" id="IPR001245">
    <property type="entry name" value="Ser-Thr/Tyr_kinase_cat_dom"/>
</dbReference>
<dbReference type="CDD" id="cd14042">
    <property type="entry name" value="PK_GC-A_B"/>
    <property type="match status" value="1"/>
</dbReference>
<dbReference type="InterPro" id="IPR028082">
    <property type="entry name" value="Peripla_BP_I"/>
</dbReference>
<gene>
    <name evidence="16" type="primary">LOC100374171</name>
</gene>
<keyword evidence="4" id="KW-0732">Signal</keyword>
<evidence type="ECO:0000256" key="10">
    <source>
        <dbReference type="RuleBase" id="RU000405"/>
    </source>
</evidence>
<evidence type="ECO:0000256" key="1">
    <source>
        <dbReference type="ARBA" id="ARBA00004479"/>
    </source>
</evidence>
<dbReference type="Gene3D" id="1.10.510.10">
    <property type="entry name" value="Transferase(Phosphotransferase) domain 1"/>
    <property type="match status" value="1"/>
</dbReference>
<evidence type="ECO:0000256" key="12">
    <source>
        <dbReference type="SAM" id="MobiDB-lite"/>
    </source>
</evidence>
<comment type="similarity">
    <text evidence="10">Belongs to the adenylyl cyclase class-4/guanylyl cyclase family.</text>
</comment>
<dbReference type="InterPro" id="IPR011009">
    <property type="entry name" value="Kinase-like_dom_sf"/>
</dbReference>
<dbReference type="InterPro" id="IPR050401">
    <property type="entry name" value="Cyclic_nucleotide_synthase"/>
</dbReference>
<dbReference type="SUPFAM" id="SSF56112">
    <property type="entry name" value="Protein kinase-like (PK-like)"/>
    <property type="match status" value="1"/>
</dbReference>
<sequence length="1157" mass="130789">MGTEKLGQTRHCVQREWVLVKLMQSLSAQKQESFLTDEPNTANNKDYVYQGRRCAEYEVSDKEIYPTFARTYPPDSQISKSVVALLKYFDWDHVTLVTSEDTQWMAVSHSLENDLAASNVTIQTVEYYPHPYYPGFNSFPDPFPPIIENTFDTTRIYILLGEKFIRPEFMTAMQQKGLLINGEYIVITVDTEQYDLEDADKYLLDPYQIWFTPELISAYQSLLILIATPPISDTYKDFRITVDEYLSRPPFNFESRTIRRDIPIEAAYLYDGVMLFAKAMTDVLNDGGDPYNGTAVIEYVKGRSYESITGTLGFIDNNGNAESNFTIIARQQTNTTPGYGMLPVGLFQMINYEVRYVPKAGVEIDWVSGMRPVDQPECGFYDELCPIIINHTPKYVGGTMGGIFLILIIVVAVAYRNWKYEQALAGLLWKIDYREIIIKGDGTLNRCNSRMSLHSIESIQSVTDAHTQQIFTKVGTFKGNIVAIKYISKKSVDLTRKVRKELKVVRDLRHDHVNPFIGACVEYPHICIINEYCSRGSLQDILENDEIKLDDMFVASLVSDIIKGMIYIHNSELKSHGNLKSSNCVVDSRWVVKITDFGLHEFKAGAERDLEDAGEFALYRDLLWRAPEFLRMSNPPGEGSQKGDIYSFAIIMYEIFLRAGPYGNTELSPKEIIERVKTPLDPVRPFRPNIMDLLEIDASDCVVDTIQECWHEIPENRPDLKTIRIKIKPIQKGMKNNIFDNMIAIMEKYADNLESIVDDRTQQLIEEKKKTDNLLHSMLPKSVANSLKKGRPVAPEAFECVTIFFSDIVGFTALSSASTPYQVIDLLNDLYTVFDSTIKNYDAYKVETIGDAYMLVSGLPIRNGDRHAAEIASSALHLLDEIGHFQIRHRPGEQLKLRIGIHSGPVCSGVVGLTMPRYCLFGDTVNTASRMESNGLPLKIHCSPTCKAILDKIGGYKTEERGLIPMKGKGEILTYWLEGQDPKYKKVSNNSVPPIDQLSEDGYVSENEIDRSDCESKNSSVIDVGSNIDLNISNNSGSRGNDMPSVDFVNLPTAQPVDSNSNSVNGSNNNIHITVADTHIKWENTSKEEVPSGESVDGELIDIEERVNRRRRKKNVFSDDANYANYRSLSPGSPSCTTPLMVAEDEPPIWQRRTRRS</sequence>
<dbReference type="PROSITE" id="PS50011">
    <property type="entry name" value="PROTEIN_KINASE_DOM"/>
    <property type="match status" value="1"/>
</dbReference>
<dbReference type="Pfam" id="PF07701">
    <property type="entry name" value="HNOBA"/>
    <property type="match status" value="1"/>
</dbReference>
<name>A0ABM0MCF2_SACKO</name>
<evidence type="ECO:0000259" key="13">
    <source>
        <dbReference type="PROSITE" id="PS50011"/>
    </source>
</evidence>
<dbReference type="Gene3D" id="6.10.250.780">
    <property type="match status" value="1"/>
</dbReference>
<comment type="subcellular location">
    <subcellularLocation>
        <location evidence="1">Membrane</location>
        <topology evidence="1">Single-pass type I membrane protein</topology>
    </subcellularLocation>
</comment>
<dbReference type="PANTHER" id="PTHR11920:SF335">
    <property type="entry name" value="GUANYLATE CYCLASE"/>
    <property type="match status" value="1"/>
</dbReference>
<dbReference type="InterPro" id="IPR001054">
    <property type="entry name" value="A/G_cyclase"/>
</dbReference>
<dbReference type="Pfam" id="PF00211">
    <property type="entry name" value="Guanylate_cyc"/>
    <property type="match status" value="1"/>
</dbReference>
<dbReference type="PROSITE" id="PS00452">
    <property type="entry name" value="GUANYLATE_CYCLASE_1"/>
    <property type="match status" value="1"/>
</dbReference>
<evidence type="ECO:0000256" key="3">
    <source>
        <dbReference type="ARBA" id="ARBA00022692"/>
    </source>
</evidence>
<comment type="catalytic activity">
    <reaction evidence="11">
        <text>GTP = 3',5'-cyclic GMP + diphosphate</text>
        <dbReference type="Rhea" id="RHEA:13665"/>
        <dbReference type="ChEBI" id="CHEBI:33019"/>
        <dbReference type="ChEBI" id="CHEBI:37565"/>
        <dbReference type="ChEBI" id="CHEBI:57746"/>
        <dbReference type="EC" id="4.6.1.2"/>
    </reaction>
</comment>
<dbReference type="InterPro" id="IPR001828">
    <property type="entry name" value="ANF_lig-bd_rcpt"/>
</dbReference>
<evidence type="ECO:0000256" key="5">
    <source>
        <dbReference type="ARBA" id="ARBA00022741"/>
    </source>
</evidence>
<feature type="compositionally biased region" description="Polar residues" evidence="12">
    <location>
        <begin position="1125"/>
        <end position="1138"/>
    </location>
</feature>
<dbReference type="InterPro" id="IPR018297">
    <property type="entry name" value="A/G_cyclase_CS"/>
</dbReference>
<feature type="region of interest" description="Disordered" evidence="12">
    <location>
        <begin position="1110"/>
        <end position="1157"/>
    </location>
</feature>
<evidence type="ECO:0000256" key="11">
    <source>
        <dbReference type="RuleBase" id="RU003431"/>
    </source>
</evidence>
<keyword evidence="9 11" id="KW-0141">cGMP biosynthesis</keyword>
<dbReference type="SMART" id="SM00044">
    <property type="entry name" value="CYCc"/>
    <property type="match status" value="1"/>
</dbReference>
<keyword evidence="5" id="KW-0547">Nucleotide-binding</keyword>
<dbReference type="PANTHER" id="PTHR11920">
    <property type="entry name" value="GUANYLYL CYCLASE"/>
    <property type="match status" value="1"/>
</dbReference>
<dbReference type="InterPro" id="IPR011645">
    <property type="entry name" value="HNOB_dom_associated"/>
</dbReference>
<evidence type="ECO:0000256" key="7">
    <source>
        <dbReference type="ARBA" id="ARBA00023136"/>
    </source>
</evidence>
<dbReference type="Proteomes" id="UP000694865">
    <property type="component" value="Unplaced"/>
</dbReference>
<dbReference type="EC" id="4.6.1.2" evidence="2 11"/>
<dbReference type="Gene3D" id="3.40.50.2300">
    <property type="match status" value="3"/>
</dbReference>
<keyword evidence="7" id="KW-0472">Membrane</keyword>
<organism evidence="15 16">
    <name type="scientific">Saccoglossus kowalevskii</name>
    <name type="common">Acorn worm</name>
    <dbReference type="NCBI Taxonomy" id="10224"/>
    <lineage>
        <taxon>Eukaryota</taxon>
        <taxon>Metazoa</taxon>
        <taxon>Hemichordata</taxon>
        <taxon>Enteropneusta</taxon>
        <taxon>Harrimaniidae</taxon>
        <taxon>Saccoglossus</taxon>
    </lineage>
</organism>
<dbReference type="SUPFAM" id="SSF55073">
    <property type="entry name" value="Nucleotide cyclase"/>
    <property type="match status" value="1"/>
</dbReference>
<dbReference type="InterPro" id="IPR000719">
    <property type="entry name" value="Prot_kinase_dom"/>
</dbReference>
<feature type="domain" description="Guanylate cyclase" evidence="14">
    <location>
        <begin position="802"/>
        <end position="932"/>
    </location>
</feature>
<keyword evidence="15" id="KW-1185">Reference proteome</keyword>
<accession>A0ABM0MCF2</accession>
<dbReference type="RefSeq" id="XP_006817693.1">
    <property type="nucleotide sequence ID" value="XM_006817630.1"/>
</dbReference>
<dbReference type="Pfam" id="PF07714">
    <property type="entry name" value="PK_Tyr_Ser-Thr"/>
    <property type="match status" value="1"/>
</dbReference>
<evidence type="ECO:0000313" key="15">
    <source>
        <dbReference type="Proteomes" id="UP000694865"/>
    </source>
</evidence>
<proteinExistence type="inferred from homology"/>
<evidence type="ECO:0000313" key="16">
    <source>
        <dbReference type="RefSeq" id="XP_006817693.1"/>
    </source>
</evidence>
<dbReference type="GeneID" id="100374171"/>
<dbReference type="CDD" id="cd07302">
    <property type="entry name" value="CHD"/>
    <property type="match status" value="1"/>
</dbReference>
<evidence type="ECO:0000259" key="14">
    <source>
        <dbReference type="PROSITE" id="PS50125"/>
    </source>
</evidence>
<keyword evidence="6" id="KW-1133">Transmembrane helix</keyword>
<evidence type="ECO:0000256" key="9">
    <source>
        <dbReference type="ARBA" id="ARBA00023293"/>
    </source>
</evidence>
<dbReference type="Pfam" id="PF01094">
    <property type="entry name" value="ANF_receptor"/>
    <property type="match status" value="1"/>
</dbReference>
<evidence type="ECO:0000256" key="6">
    <source>
        <dbReference type="ARBA" id="ARBA00022989"/>
    </source>
</evidence>